<dbReference type="Proteomes" id="UP000245870">
    <property type="component" value="Unassembled WGS sequence"/>
</dbReference>
<reference evidence="2 3" key="1">
    <citation type="submission" date="2018-05" db="EMBL/GenBank/DDBJ databases">
        <title>Genomic Encyclopedia of Type Strains, Phase IV (KMG-IV): sequencing the most valuable type-strain genomes for metagenomic binning, comparative biology and taxonomic classification.</title>
        <authorList>
            <person name="Goeker M."/>
        </authorList>
    </citation>
    <scope>NUCLEOTIDE SEQUENCE [LARGE SCALE GENOMIC DNA]</scope>
    <source>
        <strain evidence="2 3">DSM 100333</strain>
    </source>
</reference>
<gene>
    <name evidence="2" type="ORF">C7379_1179</name>
</gene>
<dbReference type="InterPro" id="IPR003439">
    <property type="entry name" value="ABC_transporter-like_ATP-bd"/>
</dbReference>
<dbReference type="AlphaFoldDB" id="A0A2U0U2U8"/>
<evidence type="ECO:0000313" key="3">
    <source>
        <dbReference type="Proteomes" id="UP000245870"/>
    </source>
</evidence>
<keyword evidence="2" id="KW-0067">ATP-binding</keyword>
<comment type="caution">
    <text evidence="2">The sequence shown here is derived from an EMBL/GenBank/DDBJ whole genome shotgun (WGS) entry which is preliminary data.</text>
</comment>
<dbReference type="SUPFAM" id="SSF52540">
    <property type="entry name" value="P-loop containing nucleoside triphosphate hydrolases"/>
    <property type="match status" value="1"/>
</dbReference>
<dbReference type="GO" id="GO:0005524">
    <property type="term" value="F:ATP binding"/>
    <property type="evidence" value="ECO:0007669"/>
    <property type="project" value="UniProtKB-KW"/>
</dbReference>
<proteinExistence type="predicted"/>
<dbReference type="PANTHER" id="PTHR43119:SF1">
    <property type="entry name" value="ABC TRANSPORTER DOMAIN-CONTAINING PROTEIN"/>
    <property type="match status" value="1"/>
</dbReference>
<dbReference type="Pfam" id="PF00005">
    <property type="entry name" value="ABC_tran"/>
    <property type="match status" value="1"/>
</dbReference>
<dbReference type="Gene3D" id="3.40.50.300">
    <property type="entry name" value="P-loop containing nucleotide triphosphate hydrolases"/>
    <property type="match status" value="1"/>
</dbReference>
<dbReference type="InterPro" id="IPR027417">
    <property type="entry name" value="P-loop_NTPase"/>
</dbReference>
<evidence type="ECO:0000313" key="2">
    <source>
        <dbReference type="EMBL" id="PVX50611.1"/>
    </source>
</evidence>
<dbReference type="RefSeq" id="WP_116616999.1">
    <property type="nucleotide sequence ID" value="NZ_QENY01000017.1"/>
</dbReference>
<dbReference type="OrthoDB" id="1119394at2"/>
<keyword evidence="3" id="KW-1185">Reference proteome</keyword>
<dbReference type="GO" id="GO:0016887">
    <property type="term" value="F:ATP hydrolysis activity"/>
    <property type="evidence" value="ECO:0007669"/>
    <property type="project" value="InterPro"/>
</dbReference>
<organism evidence="2 3">
    <name type="scientific">Hallella colorans</name>
    <dbReference type="NCBI Taxonomy" id="1703337"/>
    <lineage>
        <taxon>Bacteria</taxon>
        <taxon>Pseudomonadati</taxon>
        <taxon>Bacteroidota</taxon>
        <taxon>Bacteroidia</taxon>
        <taxon>Bacteroidales</taxon>
        <taxon>Prevotellaceae</taxon>
        <taxon>Hallella</taxon>
    </lineage>
</organism>
<dbReference type="EMBL" id="QENY01000017">
    <property type="protein sequence ID" value="PVX50611.1"/>
    <property type="molecule type" value="Genomic_DNA"/>
</dbReference>
<sequence length="198" mass="21787">MLEFKDARIALGGGRLSTPISAVINQGEMVCVSGPVASGKSGLLRAVMGLAPVQSGHITIDGELVAPGASGYLRGTMSYVPQRLPDVTMKVSELCQYVFRLQANQSKNLRVEAMIPYLQELSMSGTVLRRDVNEMDSRQLQLVMISMLPLLRRPIILVDNAPQMQCVHDFFCHLTANGSELLYTCEENQMDCDKLLKL</sequence>
<accession>A0A2U0U2U8</accession>
<evidence type="ECO:0000259" key="1">
    <source>
        <dbReference type="Pfam" id="PF00005"/>
    </source>
</evidence>
<dbReference type="PANTHER" id="PTHR43119">
    <property type="entry name" value="ABC TRANSPORT PROTEIN ATP-BINDING COMPONENT-RELATED"/>
    <property type="match status" value="1"/>
</dbReference>
<name>A0A2U0U2U8_9BACT</name>
<protein>
    <submittedName>
        <fullName evidence="2">Amino acid ABC transporter ATP-binding protein (PAAT family)</fullName>
    </submittedName>
</protein>
<feature type="domain" description="ABC transporter" evidence="1">
    <location>
        <begin position="20"/>
        <end position="161"/>
    </location>
</feature>
<keyword evidence="2" id="KW-0547">Nucleotide-binding</keyword>